<keyword evidence="7" id="KW-0067">ATP-binding</keyword>
<dbReference type="PANTHER" id="PTHR24421:SF10">
    <property type="entry name" value="NITRATE_NITRITE SENSOR PROTEIN NARQ"/>
    <property type="match status" value="1"/>
</dbReference>
<keyword evidence="10" id="KW-0812">Transmembrane</keyword>
<sequence length="390" mass="40400">MDEEAPADRYARRWDALSVLLVVAVLGGLTLVSRSDTGASFASIVADGGVVLAACVLVPVLIRWPVPGALAMAALAAVSPAGTPAASIAVLRVASQRPLPVAVGVAAASAVAHALLGILRPIPGLPYGWFLVIDAAVHAALVAWGALIRLRHVARCERERRAEEEQAERVAAARRQERTMIAREMHDVLGHRLSLVAASAGALEYRPDAPAEQIAHAAGVVRAGVHQALEELREVIGVLRADDLVGSAGGSGGSGSSDGEARPQPTLAGLPALVGESRDAGLAVELDDRTEGTPPETLGRTAYRIVQEGLTNARRHAAGLPVRVVVEGEAGEALRVELRNRLPSGPSTSDRRGTGLVGLAERAASVGGRLDHGTTADGDFRLAAELPWPP</sequence>
<keyword evidence="3" id="KW-0597">Phosphoprotein</keyword>
<dbReference type="Proteomes" id="UP001300763">
    <property type="component" value="Unassembled WGS sequence"/>
</dbReference>
<feature type="transmembrane region" description="Helical" evidence="10">
    <location>
        <begin position="16"/>
        <end position="32"/>
    </location>
</feature>
<feature type="region of interest" description="Disordered" evidence="9">
    <location>
        <begin position="248"/>
        <end position="273"/>
    </location>
</feature>
<keyword evidence="10" id="KW-1133">Transmembrane helix</keyword>
<name>A0ABT5T0B4_9PSEU</name>
<keyword evidence="6 12" id="KW-0418">Kinase</keyword>
<evidence type="ECO:0000256" key="1">
    <source>
        <dbReference type="ARBA" id="ARBA00000085"/>
    </source>
</evidence>
<dbReference type="InterPro" id="IPR050482">
    <property type="entry name" value="Sensor_HK_TwoCompSys"/>
</dbReference>
<keyword evidence="5" id="KW-0547">Nucleotide-binding</keyword>
<dbReference type="Pfam" id="PF07730">
    <property type="entry name" value="HisKA_3"/>
    <property type="match status" value="1"/>
</dbReference>
<evidence type="ECO:0000256" key="7">
    <source>
        <dbReference type="ARBA" id="ARBA00022840"/>
    </source>
</evidence>
<evidence type="ECO:0000256" key="9">
    <source>
        <dbReference type="SAM" id="MobiDB-lite"/>
    </source>
</evidence>
<comment type="caution">
    <text evidence="12">The sequence shown here is derived from an EMBL/GenBank/DDBJ whole genome shotgun (WGS) entry which is preliminary data.</text>
</comment>
<comment type="catalytic activity">
    <reaction evidence="1">
        <text>ATP + protein L-histidine = ADP + protein N-phospho-L-histidine.</text>
        <dbReference type="EC" id="2.7.13.3"/>
    </reaction>
</comment>
<feature type="transmembrane region" description="Helical" evidence="10">
    <location>
        <begin position="128"/>
        <end position="150"/>
    </location>
</feature>
<gene>
    <name evidence="12" type="ORF">PGB27_24740</name>
</gene>
<protein>
    <recommendedName>
        <fullName evidence="2">histidine kinase</fullName>
        <ecNumber evidence="2">2.7.13.3</ecNumber>
    </recommendedName>
</protein>
<evidence type="ECO:0000256" key="5">
    <source>
        <dbReference type="ARBA" id="ARBA00022741"/>
    </source>
</evidence>
<feature type="domain" description="Signal transduction histidine kinase subgroup 3 dimerisation and phosphoacceptor" evidence="11">
    <location>
        <begin position="177"/>
        <end position="243"/>
    </location>
</feature>
<dbReference type="PANTHER" id="PTHR24421">
    <property type="entry name" value="NITRATE/NITRITE SENSOR PROTEIN NARX-RELATED"/>
    <property type="match status" value="1"/>
</dbReference>
<feature type="transmembrane region" description="Helical" evidence="10">
    <location>
        <begin position="44"/>
        <end position="64"/>
    </location>
</feature>
<evidence type="ECO:0000256" key="10">
    <source>
        <dbReference type="SAM" id="Phobius"/>
    </source>
</evidence>
<evidence type="ECO:0000256" key="2">
    <source>
        <dbReference type="ARBA" id="ARBA00012438"/>
    </source>
</evidence>
<dbReference type="CDD" id="cd16917">
    <property type="entry name" value="HATPase_UhpB-NarQ-NarX-like"/>
    <property type="match status" value="1"/>
</dbReference>
<reference evidence="12 13" key="1">
    <citation type="submission" date="2023-02" db="EMBL/GenBank/DDBJ databases">
        <title>Genome sequencing required for Actinomycetospora new species description.</title>
        <authorList>
            <person name="Saimee Y."/>
            <person name="Duangmal K."/>
        </authorList>
    </citation>
    <scope>NUCLEOTIDE SEQUENCE [LARGE SCALE GENOMIC DNA]</scope>
    <source>
        <strain evidence="12 13">DW7H6</strain>
    </source>
</reference>
<dbReference type="InterPro" id="IPR011712">
    <property type="entry name" value="Sig_transdc_His_kin_sub3_dim/P"/>
</dbReference>
<dbReference type="InterPro" id="IPR036890">
    <property type="entry name" value="HATPase_C_sf"/>
</dbReference>
<keyword evidence="4" id="KW-0808">Transferase</keyword>
<keyword evidence="13" id="KW-1185">Reference proteome</keyword>
<proteinExistence type="predicted"/>
<keyword evidence="10" id="KW-0472">Membrane</keyword>
<dbReference type="Gene3D" id="3.30.565.10">
    <property type="entry name" value="Histidine kinase-like ATPase, C-terminal domain"/>
    <property type="match status" value="1"/>
</dbReference>
<accession>A0ABT5T0B4</accession>
<feature type="transmembrane region" description="Helical" evidence="10">
    <location>
        <begin position="70"/>
        <end position="94"/>
    </location>
</feature>
<feature type="transmembrane region" description="Helical" evidence="10">
    <location>
        <begin position="101"/>
        <end position="122"/>
    </location>
</feature>
<evidence type="ECO:0000313" key="12">
    <source>
        <dbReference type="EMBL" id="MDD7968565.1"/>
    </source>
</evidence>
<evidence type="ECO:0000256" key="4">
    <source>
        <dbReference type="ARBA" id="ARBA00022679"/>
    </source>
</evidence>
<evidence type="ECO:0000256" key="3">
    <source>
        <dbReference type="ARBA" id="ARBA00022553"/>
    </source>
</evidence>
<organism evidence="12 13">
    <name type="scientific">Actinomycetospora lemnae</name>
    <dbReference type="NCBI Taxonomy" id="3019891"/>
    <lineage>
        <taxon>Bacteria</taxon>
        <taxon>Bacillati</taxon>
        <taxon>Actinomycetota</taxon>
        <taxon>Actinomycetes</taxon>
        <taxon>Pseudonocardiales</taxon>
        <taxon>Pseudonocardiaceae</taxon>
        <taxon>Actinomycetospora</taxon>
    </lineage>
</organism>
<evidence type="ECO:0000259" key="11">
    <source>
        <dbReference type="Pfam" id="PF07730"/>
    </source>
</evidence>
<evidence type="ECO:0000313" key="13">
    <source>
        <dbReference type="Proteomes" id="UP001300763"/>
    </source>
</evidence>
<keyword evidence="8" id="KW-0902">Two-component regulatory system</keyword>
<evidence type="ECO:0000256" key="6">
    <source>
        <dbReference type="ARBA" id="ARBA00022777"/>
    </source>
</evidence>
<dbReference type="Gene3D" id="1.20.5.1930">
    <property type="match status" value="1"/>
</dbReference>
<evidence type="ECO:0000256" key="8">
    <source>
        <dbReference type="ARBA" id="ARBA00023012"/>
    </source>
</evidence>
<dbReference type="EMBL" id="JAQZAO010000013">
    <property type="protein sequence ID" value="MDD7968565.1"/>
    <property type="molecule type" value="Genomic_DNA"/>
</dbReference>
<dbReference type="EC" id="2.7.13.3" evidence="2"/>
<dbReference type="RefSeq" id="WP_274203098.1">
    <property type="nucleotide sequence ID" value="NZ_JAQZAO010000013.1"/>
</dbReference>
<dbReference type="GO" id="GO:0016301">
    <property type="term" value="F:kinase activity"/>
    <property type="evidence" value="ECO:0007669"/>
    <property type="project" value="UniProtKB-KW"/>
</dbReference>